<gene>
    <name evidence="2" type="ORF">TMSB3V08_LOCUS12006</name>
</gene>
<proteinExistence type="predicted"/>
<dbReference type="AlphaFoldDB" id="A0A7R9ELS3"/>
<dbReference type="EMBL" id="OB799800">
    <property type="protein sequence ID" value="CAD7435360.1"/>
    <property type="molecule type" value="Genomic_DNA"/>
</dbReference>
<feature type="signal peptide" evidence="1">
    <location>
        <begin position="1"/>
        <end position="27"/>
    </location>
</feature>
<accession>A0A7R9ELS3</accession>
<evidence type="ECO:0000313" key="2">
    <source>
        <dbReference type="EMBL" id="CAD7435360.1"/>
    </source>
</evidence>
<name>A0A7R9ELS3_9NEOP</name>
<feature type="chain" id="PRO_5030900672" evidence="1">
    <location>
        <begin position="28"/>
        <end position="234"/>
    </location>
</feature>
<sequence length="234" mass="26901">MHFKKCLLTPDAVLLSVLLSLLPTSQGYSYDARYHEDLPWAQYPYRGHLQRSNTGYDEYDEAYHPEYRYHGRLTIWMSRELHRNQQQVYRLRGRYGCPRLGSSFIILVQVQIDDLQQLLILKTISAEESDLKHAEVCLTSGRAHLSDIIFKKGKSNVVLLLVSMLVPGLAKEPDTAVLVSPISSSPGPKWWPDVTGQHFPSDISSLHQYSLIDVPYRSCPSGQRWFLNRCRKVL</sequence>
<reference evidence="2" key="1">
    <citation type="submission" date="2020-11" db="EMBL/GenBank/DDBJ databases">
        <authorList>
            <person name="Tran Van P."/>
        </authorList>
    </citation>
    <scope>NUCLEOTIDE SEQUENCE</scope>
</reference>
<organism evidence="2">
    <name type="scientific">Timema monikensis</name>
    <dbReference type="NCBI Taxonomy" id="170555"/>
    <lineage>
        <taxon>Eukaryota</taxon>
        <taxon>Metazoa</taxon>
        <taxon>Ecdysozoa</taxon>
        <taxon>Arthropoda</taxon>
        <taxon>Hexapoda</taxon>
        <taxon>Insecta</taxon>
        <taxon>Pterygota</taxon>
        <taxon>Neoptera</taxon>
        <taxon>Polyneoptera</taxon>
        <taxon>Phasmatodea</taxon>
        <taxon>Timematodea</taxon>
        <taxon>Timematoidea</taxon>
        <taxon>Timematidae</taxon>
        <taxon>Timema</taxon>
    </lineage>
</organism>
<protein>
    <submittedName>
        <fullName evidence="2">Uncharacterized protein</fullName>
    </submittedName>
</protein>
<evidence type="ECO:0000256" key="1">
    <source>
        <dbReference type="SAM" id="SignalP"/>
    </source>
</evidence>
<keyword evidence="1" id="KW-0732">Signal</keyword>